<dbReference type="InParanoid" id="A0A165JXX9"/>
<dbReference type="OrthoDB" id="2676448at2759"/>
<feature type="non-terminal residue" evidence="1">
    <location>
        <position position="188"/>
    </location>
</feature>
<gene>
    <name evidence="1" type="ORF">EXIGLDRAFT_582091</name>
</gene>
<feature type="non-terminal residue" evidence="1">
    <location>
        <position position="1"/>
    </location>
</feature>
<reference evidence="1 2" key="1">
    <citation type="journal article" date="2016" name="Mol. Biol. Evol.">
        <title>Comparative Genomics of Early-Diverging Mushroom-Forming Fungi Provides Insights into the Origins of Lignocellulose Decay Capabilities.</title>
        <authorList>
            <person name="Nagy L.G."/>
            <person name="Riley R."/>
            <person name="Tritt A."/>
            <person name="Adam C."/>
            <person name="Daum C."/>
            <person name="Floudas D."/>
            <person name="Sun H."/>
            <person name="Yadav J.S."/>
            <person name="Pangilinan J."/>
            <person name="Larsson K.H."/>
            <person name="Matsuura K."/>
            <person name="Barry K."/>
            <person name="Labutti K."/>
            <person name="Kuo R."/>
            <person name="Ohm R.A."/>
            <person name="Bhattacharya S.S."/>
            <person name="Shirouzu T."/>
            <person name="Yoshinaga Y."/>
            <person name="Martin F.M."/>
            <person name="Grigoriev I.V."/>
            <person name="Hibbett D.S."/>
        </authorList>
    </citation>
    <scope>NUCLEOTIDE SEQUENCE [LARGE SCALE GENOMIC DNA]</scope>
    <source>
        <strain evidence="1 2">HHB12029</strain>
    </source>
</reference>
<keyword evidence="2" id="KW-1185">Reference proteome</keyword>
<evidence type="ECO:0000313" key="1">
    <source>
        <dbReference type="EMBL" id="KZV95497.1"/>
    </source>
</evidence>
<evidence type="ECO:0000313" key="2">
    <source>
        <dbReference type="Proteomes" id="UP000077266"/>
    </source>
</evidence>
<proteinExistence type="predicted"/>
<dbReference type="EMBL" id="KV425956">
    <property type="protein sequence ID" value="KZV95497.1"/>
    <property type="molecule type" value="Genomic_DNA"/>
</dbReference>
<sequence>EAQLNIDVKKRWNSTNVEWQRTIKYIRERSYHTALANLERLVVQRLLELTKANMSGVCYKQRTQIAKALKTRSAAIRTALDKYNNAASELDPTAVPLEWAQVVSWTELQDFTLLRFARQDVRDRPWAQPANRLIMNQYFKSVRAQEELDRLEVEMGRLRAYVDHNDRELEDAITRADAAQLPIAVELR</sequence>
<accession>A0A165JXX9</accession>
<dbReference type="Proteomes" id="UP000077266">
    <property type="component" value="Unassembled WGS sequence"/>
</dbReference>
<dbReference type="AlphaFoldDB" id="A0A165JXX9"/>
<protein>
    <submittedName>
        <fullName evidence="1">Uncharacterized protein</fullName>
    </submittedName>
</protein>
<organism evidence="1 2">
    <name type="scientific">Exidia glandulosa HHB12029</name>
    <dbReference type="NCBI Taxonomy" id="1314781"/>
    <lineage>
        <taxon>Eukaryota</taxon>
        <taxon>Fungi</taxon>
        <taxon>Dikarya</taxon>
        <taxon>Basidiomycota</taxon>
        <taxon>Agaricomycotina</taxon>
        <taxon>Agaricomycetes</taxon>
        <taxon>Auriculariales</taxon>
        <taxon>Exidiaceae</taxon>
        <taxon>Exidia</taxon>
    </lineage>
</organism>
<name>A0A165JXX9_EXIGL</name>